<protein>
    <submittedName>
        <fullName evidence="1">Uncharacterized protein</fullName>
    </submittedName>
</protein>
<keyword evidence="2" id="KW-1185">Reference proteome</keyword>
<dbReference type="VEuPathDB" id="FungiDB:SPRG_16685"/>
<name>A0A067BHN8_SAPPC</name>
<dbReference type="KEGG" id="spar:SPRG_16685"/>
<dbReference type="EMBL" id="KK583538">
    <property type="protein sequence ID" value="KDO17914.1"/>
    <property type="molecule type" value="Genomic_DNA"/>
</dbReference>
<evidence type="ECO:0000313" key="1">
    <source>
        <dbReference type="EMBL" id="KDO17914.1"/>
    </source>
</evidence>
<evidence type="ECO:0000313" key="2">
    <source>
        <dbReference type="Proteomes" id="UP000030745"/>
    </source>
</evidence>
<accession>A0A067BHN8</accession>
<proteinExistence type="predicted"/>
<dbReference type="Proteomes" id="UP000030745">
    <property type="component" value="Unassembled WGS sequence"/>
</dbReference>
<sequence>MTTSTLGFHALYIPRSSAKTQRYLGAGLLLTLLGRTFGMRRVLLVLCRSAYKLLSATNHMYDTKLCPLLDSVQTIQTLQTAVAAKDTSITDLTMKVAALHEAARVQRVTATEISADLKVELHQTKILLHRTSKVVQRDLKAIRTALSKPQQEL</sequence>
<reference evidence="1 2" key="1">
    <citation type="journal article" date="2013" name="PLoS Genet.">
        <title>Distinctive expansion of potential virulence genes in the genome of the oomycete fish pathogen Saprolegnia parasitica.</title>
        <authorList>
            <person name="Jiang R.H."/>
            <person name="de Bruijn I."/>
            <person name="Haas B.J."/>
            <person name="Belmonte R."/>
            <person name="Lobach L."/>
            <person name="Christie J."/>
            <person name="van den Ackerveken G."/>
            <person name="Bottin A."/>
            <person name="Bulone V."/>
            <person name="Diaz-Moreno S.M."/>
            <person name="Dumas B."/>
            <person name="Fan L."/>
            <person name="Gaulin E."/>
            <person name="Govers F."/>
            <person name="Grenville-Briggs L.J."/>
            <person name="Horner N.R."/>
            <person name="Levin J.Z."/>
            <person name="Mammella M."/>
            <person name="Meijer H.J."/>
            <person name="Morris P."/>
            <person name="Nusbaum C."/>
            <person name="Oome S."/>
            <person name="Phillips A.J."/>
            <person name="van Rooyen D."/>
            <person name="Rzeszutek E."/>
            <person name="Saraiva M."/>
            <person name="Secombes C.J."/>
            <person name="Seidl M.F."/>
            <person name="Snel B."/>
            <person name="Stassen J.H."/>
            <person name="Sykes S."/>
            <person name="Tripathy S."/>
            <person name="van den Berg H."/>
            <person name="Vega-Arreguin J.C."/>
            <person name="Wawra S."/>
            <person name="Young S.K."/>
            <person name="Zeng Q."/>
            <person name="Dieguez-Uribeondo J."/>
            <person name="Russ C."/>
            <person name="Tyler B.M."/>
            <person name="van West P."/>
        </authorList>
    </citation>
    <scope>NUCLEOTIDE SEQUENCE [LARGE SCALE GENOMIC DNA]</scope>
    <source>
        <strain evidence="1 2">CBS 223.65</strain>
    </source>
</reference>
<organism evidence="1 2">
    <name type="scientific">Saprolegnia parasitica (strain CBS 223.65)</name>
    <dbReference type="NCBI Taxonomy" id="695850"/>
    <lineage>
        <taxon>Eukaryota</taxon>
        <taxon>Sar</taxon>
        <taxon>Stramenopiles</taxon>
        <taxon>Oomycota</taxon>
        <taxon>Saprolegniomycetes</taxon>
        <taxon>Saprolegniales</taxon>
        <taxon>Saprolegniaceae</taxon>
        <taxon>Saprolegnia</taxon>
    </lineage>
</organism>
<dbReference type="RefSeq" id="XP_012211381.1">
    <property type="nucleotide sequence ID" value="XM_012355991.1"/>
</dbReference>
<dbReference type="AlphaFoldDB" id="A0A067BHN8"/>
<dbReference type="GeneID" id="24138284"/>
<gene>
    <name evidence="1" type="ORF">SPRG_16685</name>
</gene>